<name>A0A914PQ45_9BILA</name>
<organism evidence="3 4">
    <name type="scientific">Panagrolaimus davidi</name>
    <dbReference type="NCBI Taxonomy" id="227884"/>
    <lineage>
        <taxon>Eukaryota</taxon>
        <taxon>Metazoa</taxon>
        <taxon>Ecdysozoa</taxon>
        <taxon>Nematoda</taxon>
        <taxon>Chromadorea</taxon>
        <taxon>Rhabditida</taxon>
        <taxon>Tylenchina</taxon>
        <taxon>Panagrolaimomorpha</taxon>
        <taxon>Panagrolaimoidea</taxon>
        <taxon>Panagrolaimidae</taxon>
        <taxon>Panagrolaimus</taxon>
    </lineage>
</organism>
<dbReference type="WBParaSite" id="PDA_v2.g20676.t1">
    <property type="protein sequence ID" value="PDA_v2.g20676.t1"/>
    <property type="gene ID" value="PDA_v2.g20676"/>
</dbReference>
<keyword evidence="1" id="KW-0206">Cytoskeleton</keyword>
<reference evidence="4" key="1">
    <citation type="submission" date="2022-11" db="UniProtKB">
        <authorList>
            <consortium name="WormBaseParasite"/>
        </authorList>
    </citation>
    <scope>IDENTIFICATION</scope>
</reference>
<dbReference type="SUPFAM" id="SSF49354">
    <property type="entry name" value="PapD-like"/>
    <property type="match status" value="1"/>
</dbReference>
<dbReference type="Gene3D" id="2.60.40.10">
    <property type="entry name" value="Immunoglobulins"/>
    <property type="match status" value="1"/>
</dbReference>
<sequence length="256" mass="28232">MSKALLNMPNRLQQRIIGTTINYILFEQKKSVGFITQEVIEELFKEFTGVSLNDACQTIDMTFKDFVDLHFSTAFKNCHPHGLARNEVVNKSILAFDSFGGFGVQAAAYDAVVVSSLPTAIGNNVAANAPLTTQIDAAGDAATSPLKLEPTKLFWSKPDGIQNISLLNQTAERQAIKLKCSDNAVYRVSPVRAIIEPRKNLNIEIQRQNGSNKDARIFIVYSPAGNEENPKNVFKSDTKYPMIALSLLFSTEQTAE</sequence>
<feature type="domain" description="MSP" evidence="2">
    <location>
        <begin position="145"/>
        <end position="256"/>
    </location>
</feature>
<dbReference type="AlphaFoldDB" id="A0A914PQ45"/>
<dbReference type="InterPro" id="IPR008962">
    <property type="entry name" value="PapD-like_sf"/>
</dbReference>
<accession>A0A914PQ45</accession>
<evidence type="ECO:0000259" key="2">
    <source>
        <dbReference type="PROSITE" id="PS50202"/>
    </source>
</evidence>
<protein>
    <recommendedName>
        <fullName evidence="1">Major sperm protein</fullName>
    </recommendedName>
</protein>
<proteinExistence type="predicted"/>
<dbReference type="InterPro" id="IPR000535">
    <property type="entry name" value="MSP_dom"/>
</dbReference>
<keyword evidence="3" id="KW-1185">Reference proteome</keyword>
<evidence type="ECO:0000256" key="1">
    <source>
        <dbReference type="RuleBase" id="RU003425"/>
    </source>
</evidence>
<dbReference type="InterPro" id="IPR051774">
    <property type="entry name" value="Sperm-specific_class_P"/>
</dbReference>
<dbReference type="Proteomes" id="UP000887578">
    <property type="component" value="Unplaced"/>
</dbReference>
<evidence type="ECO:0000313" key="3">
    <source>
        <dbReference type="Proteomes" id="UP000887578"/>
    </source>
</evidence>
<evidence type="ECO:0000313" key="4">
    <source>
        <dbReference type="WBParaSite" id="PDA_v2.g20676.t1"/>
    </source>
</evidence>
<dbReference type="PROSITE" id="PS50202">
    <property type="entry name" value="MSP"/>
    <property type="match status" value="1"/>
</dbReference>
<dbReference type="Pfam" id="PF00635">
    <property type="entry name" value="Motile_Sperm"/>
    <property type="match status" value="1"/>
</dbReference>
<keyword evidence="1" id="KW-0963">Cytoplasm</keyword>
<dbReference type="InterPro" id="IPR013783">
    <property type="entry name" value="Ig-like_fold"/>
</dbReference>
<dbReference type="PANTHER" id="PTHR22947:SF12">
    <property type="entry name" value="MAJOR SPERM PROTEIN"/>
    <property type="match status" value="1"/>
</dbReference>
<dbReference type="PANTHER" id="PTHR22947">
    <property type="entry name" value="MAJOR SPERM PROTEIN"/>
    <property type="match status" value="1"/>
</dbReference>
<comment type="function">
    <text evidence="1">Central component in molecular interactions underlying sperm crawling. Forms an extensive filament system that extends from sperm villipoda, along the leading edge of the pseudopod.</text>
</comment>